<evidence type="ECO:0000313" key="1">
    <source>
        <dbReference type="EMBL" id="QXV80542.1"/>
    </source>
</evidence>
<reference evidence="2" key="1">
    <citation type="journal article" date="2021" name="PLoS Biol.">
        <title>Systematic exploration of Escherichia coli phage-host interactions with the BASEL phage collection.</title>
        <authorList>
            <person name="Maffei E."/>
            <person name="Shaidullina A."/>
            <person name="Burkolter M."/>
            <person name="Heyer Y."/>
            <person name="Estermann F."/>
            <person name="Druelle V."/>
            <person name="Sauer P."/>
            <person name="Willi L."/>
            <person name="Michaelis S."/>
            <person name="Hilbi H."/>
            <person name="Thaler D.S."/>
            <person name="Harms A."/>
        </authorList>
    </citation>
    <scope>NUCLEOTIDE SEQUENCE [LARGE SCALE GENOMIC DNA]</scope>
    <source>
        <strain evidence="2">Bas10</strain>
    </source>
</reference>
<evidence type="ECO:0000313" key="2">
    <source>
        <dbReference type="Proteomes" id="UP000828865"/>
    </source>
</evidence>
<proteinExistence type="predicted"/>
<accession>A0AAE7VTR5</accession>
<dbReference type="InterPro" id="IPR056914">
    <property type="entry name" value="Gp53-like"/>
</dbReference>
<name>A0AAE7VTR5_9CAUD</name>
<sequence>MSDYSSLIGVPSPGCLVDSTTHTINGTGVCYDDYILPGVVVRIADMVDGYNMIGVSGGKVAGVAVKPFICGEVYEQGDPVSVISRGRVWCLTSLDEAPNFGDPVQVDVSGFVCSDGIEAVPGWKFSGEFERIDYDVYIAGVILDSVIVNIHKVKSAEIVAPFDES</sequence>
<dbReference type="Pfam" id="PF23982">
    <property type="entry name" value="XM1_gp53_minor_capsid"/>
    <property type="match status" value="1"/>
</dbReference>
<protein>
    <submittedName>
        <fullName evidence="1">Uncharacterized protein</fullName>
    </submittedName>
</protein>
<keyword evidence="2" id="KW-1185">Reference proteome</keyword>
<organism evidence="1 2">
    <name type="scientific">Escherichia phage IsaakIselin</name>
    <dbReference type="NCBI Taxonomy" id="2851974"/>
    <lineage>
        <taxon>Viruses</taxon>
        <taxon>Duplodnaviria</taxon>
        <taxon>Heunggongvirae</taxon>
        <taxon>Uroviricota</taxon>
        <taxon>Caudoviricetes</taxon>
        <taxon>Drexlerviridae</taxon>
        <taxon>Tempevirinae</taxon>
        <taxon>Henuseptimavirus</taxon>
        <taxon>Henuseptimavirus isaaklselin</taxon>
    </lineage>
</organism>
<dbReference type="EMBL" id="MZ501077">
    <property type="protein sequence ID" value="QXV80542.1"/>
    <property type="molecule type" value="Genomic_DNA"/>
</dbReference>
<dbReference type="Proteomes" id="UP000828865">
    <property type="component" value="Segment"/>
</dbReference>
<gene>
    <name evidence="1" type="ORF">bas10_0007</name>
</gene>